<evidence type="ECO:0000259" key="3">
    <source>
        <dbReference type="Pfam" id="PF13649"/>
    </source>
</evidence>
<keyword evidence="2" id="KW-0808">Transferase</keyword>
<dbReference type="SUPFAM" id="SSF53335">
    <property type="entry name" value="S-adenosyl-L-methionine-dependent methyltransferases"/>
    <property type="match status" value="1"/>
</dbReference>
<proteinExistence type="predicted"/>
<dbReference type="GO" id="GO:0017000">
    <property type="term" value="P:antibiotic biosynthetic process"/>
    <property type="evidence" value="ECO:0007669"/>
    <property type="project" value="UniProtKB-ARBA"/>
</dbReference>
<name>A0A964UWF4_9ACTN</name>
<protein>
    <submittedName>
        <fullName evidence="4">Methyltransferase domain-containing protein</fullName>
    </submittedName>
</protein>
<dbReference type="PANTHER" id="PTHR43861">
    <property type="entry name" value="TRANS-ACONITATE 2-METHYLTRANSFERASE-RELATED"/>
    <property type="match status" value="1"/>
</dbReference>
<evidence type="ECO:0000256" key="1">
    <source>
        <dbReference type="ARBA" id="ARBA00022603"/>
    </source>
</evidence>
<dbReference type="OrthoDB" id="9777638at2"/>
<dbReference type="GO" id="GO:0032259">
    <property type="term" value="P:methylation"/>
    <property type="evidence" value="ECO:0007669"/>
    <property type="project" value="UniProtKB-KW"/>
</dbReference>
<accession>A0A964UWF4</accession>
<dbReference type="AlphaFoldDB" id="A0A964UWF4"/>
<dbReference type="Proteomes" id="UP000598297">
    <property type="component" value="Unassembled WGS sequence"/>
</dbReference>
<dbReference type="RefSeq" id="WP_161703823.1">
    <property type="nucleotide sequence ID" value="NZ_JAAAHS010000367.1"/>
</dbReference>
<evidence type="ECO:0000256" key="2">
    <source>
        <dbReference type="ARBA" id="ARBA00022679"/>
    </source>
</evidence>
<evidence type="ECO:0000313" key="5">
    <source>
        <dbReference type="Proteomes" id="UP000598297"/>
    </source>
</evidence>
<dbReference type="EMBL" id="JAAAHS010000367">
    <property type="protein sequence ID" value="NBE55771.1"/>
    <property type="molecule type" value="Genomic_DNA"/>
</dbReference>
<dbReference type="CDD" id="cd02440">
    <property type="entry name" value="AdoMet_MTases"/>
    <property type="match status" value="1"/>
</dbReference>
<dbReference type="InterPro" id="IPR041698">
    <property type="entry name" value="Methyltransf_25"/>
</dbReference>
<organism evidence="4 5">
    <name type="scientific">Streptomyces boluensis</name>
    <dbReference type="NCBI Taxonomy" id="1775135"/>
    <lineage>
        <taxon>Bacteria</taxon>
        <taxon>Bacillati</taxon>
        <taxon>Actinomycetota</taxon>
        <taxon>Actinomycetes</taxon>
        <taxon>Kitasatosporales</taxon>
        <taxon>Streptomycetaceae</taxon>
        <taxon>Streptomyces</taxon>
    </lineage>
</organism>
<dbReference type="InterPro" id="IPR029063">
    <property type="entry name" value="SAM-dependent_MTases_sf"/>
</dbReference>
<keyword evidence="5" id="KW-1185">Reference proteome</keyword>
<dbReference type="PANTHER" id="PTHR43861:SF1">
    <property type="entry name" value="TRANS-ACONITATE 2-METHYLTRANSFERASE"/>
    <property type="match status" value="1"/>
</dbReference>
<dbReference type="Pfam" id="PF13649">
    <property type="entry name" value="Methyltransf_25"/>
    <property type="match status" value="1"/>
</dbReference>
<evidence type="ECO:0000313" key="4">
    <source>
        <dbReference type="EMBL" id="NBE55771.1"/>
    </source>
</evidence>
<keyword evidence="1 4" id="KW-0489">Methyltransferase</keyword>
<reference evidence="4" key="1">
    <citation type="submission" date="2020-01" db="EMBL/GenBank/DDBJ databases">
        <title>Whole-genome analyses of novel actinobacteria.</title>
        <authorList>
            <person name="Sahin N."/>
        </authorList>
    </citation>
    <scope>NUCLEOTIDE SEQUENCE</scope>
    <source>
        <strain evidence="4">YC537</strain>
    </source>
</reference>
<dbReference type="Gene3D" id="3.40.50.150">
    <property type="entry name" value="Vaccinia Virus protein VP39"/>
    <property type="match status" value="1"/>
</dbReference>
<dbReference type="GO" id="GO:0008168">
    <property type="term" value="F:methyltransferase activity"/>
    <property type="evidence" value="ECO:0007669"/>
    <property type="project" value="UniProtKB-KW"/>
</dbReference>
<feature type="domain" description="Methyltransferase" evidence="3">
    <location>
        <begin position="51"/>
        <end position="146"/>
    </location>
</feature>
<comment type="caution">
    <text evidence="4">The sequence shown here is derived from an EMBL/GenBank/DDBJ whole genome shotgun (WGS) entry which is preliminary data.</text>
</comment>
<sequence length="283" mass="30570">MRNVVNTEQQEAWNGPEGKYWADHQARWDAVNDGFNERLLDAAGIGPGDRVLDIGCGNGHTSRLAARRADGGQVLGVDLSAPMLERARASAAQEGLDNVTFERADAQVHPFAPASFDSALSRYGVMFFGDPVAAFSNIGGALRPGGRLAFVCPADPERNGWVEAVMSLRAFVPVEEFGTPGQPGMFSLADPDRVRTVLTGAGFRDVETRRVETFGTWGRDGADAAEFLLGTGPGRHFTSQLSPETVDRARATLTEYMRAHEDPEHEGMVRLRSTASLVTAVRP</sequence>
<gene>
    <name evidence="4" type="ORF">GUY60_30940</name>
</gene>